<evidence type="ECO:0000256" key="2">
    <source>
        <dbReference type="SAM" id="SignalP"/>
    </source>
</evidence>
<proteinExistence type="predicted"/>
<dbReference type="Proteomes" id="UP000441754">
    <property type="component" value="Unassembled WGS sequence"/>
</dbReference>
<organism evidence="3 4">
    <name type="scientific">Larkinella terrae</name>
    <dbReference type="NCBI Taxonomy" id="2025311"/>
    <lineage>
        <taxon>Bacteria</taxon>
        <taxon>Pseudomonadati</taxon>
        <taxon>Bacteroidota</taxon>
        <taxon>Cytophagia</taxon>
        <taxon>Cytophagales</taxon>
        <taxon>Spirosomataceae</taxon>
        <taxon>Larkinella</taxon>
    </lineage>
</organism>
<name>A0A7K0ETV1_9BACT</name>
<keyword evidence="2" id="KW-0732">Signal</keyword>
<evidence type="ECO:0000313" key="3">
    <source>
        <dbReference type="EMBL" id="MRS65233.1"/>
    </source>
</evidence>
<evidence type="ECO:0000313" key="4">
    <source>
        <dbReference type="Proteomes" id="UP000441754"/>
    </source>
</evidence>
<sequence length="93" mass="10425">MKAFLLIILLLPGLKLLDYACEQSARLDASSSLTMYNTGARRSDMYIHERKAEAIENQKTIKTSHQNGWVIKGLVVSLVIIISIGLVRERPRG</sequence>
<accession>A0A7K0ETV1</accession>
<dbReference type="EMBL" id="WJXZ01000014">
    <property type="protein sequence ID" value="MRS65233.1"/>
    <property type="molecule type" value="Genomic_DNA"/>
</dbReference>
<comment type="caution">
    <text evidence="3">The sequence shown here is derived from an EMBL/GenBank/DDBJ whole genome shotgun (WGS) entry which is preliminary data.</text>
</comment>
<feature type="chain" id="PRO_5029633856" evidence="2">
    <location>
        <begin position="21"/>
        <end position="93"/>
    </location>
</feature>
<feature type="signal peptide" evidence="2">
    <location>
        <begin position="1"/>
        <end position="20"/>
    </location>
</feature>
<keyword evidence="1" id="KW-0472">Membrane</keyword>
<reference evidence="3 4" key="1">
    <citation type="journal article" date="2018" name="Antonie Van Leeuwenhoek">
        <title>Larkinella terrae sp. nov., isolated from soil on Jeju Island, South Korea.</title>
        <authorList>
            <person name="Ten L.N."/>
            <person name="Jeon J."/>
            <person name="Park S.J."/>
            <person name="Park S."/>
            <person name="Lee S.Y."/>
            <person name="Kim M.K."/>
            <person name="Jung H.Y."/>
        </authorList>
    </citation>
    <scope>NUCLEOTIDE SEQUENCE [LARGE SCALE GENOMIC DNA]</scope>
    <source>
        <strain evidence="3 4">KCTC 52001</strain>
    </source>
</reference>
<keyword evidence="1" id="KW-1133">Transmembrane helix</keyword>
<keyword evidence="4" id="KW-1185">Reference proteome</keyword>
<gene>
    <name evidence="3" type="ORF">GJJ30_28300</name>
</gene>
<dbReference type="AlphaFoldDB" id="A0A7K0ETV1"/>
<dbReference type="RefSeq" id="WP_154178503.1">
    <property type="nucleotide sequence ID" value="NZ_WJXZ01000014.1"/>
</dbReference>
<feature type="transmembrane region" description="Helical" evidence="1">
    <location>
        <begin position="69"/>
        <end position="87"/>
    </location>
</feature>
<keyword evidence="1" id="KW-0812">Transmembrane</keyword>
<protein>
    <submittedName>
        <fullName evidence="3">Uncharacterized protein</fullName>
    </submittedName>
</protein>
<evidence type="ECO:0000256" key="1">
    <source>
        <dbReference type="SAM" id="Phobius"/>
    </source>
</evidence>